<protein>
    <recommendedName>
        <fullName evidence="2">4-hydroxybenzoyl-CoA thioesterase family active site</fullName>
    </recommendedName>
</protein>
<proteinExistence type="predicted"/>
<dbReference type="EMBL" id="CZQE01000218">
    <property type="protein sequence ID" value="CUS45171.1"/>
    <property type="molecule type" value="Genomic_DNA"/>
</dbReference>
<name>A0A160TKY7_9ZZZZ</name>
<dbReference type="SUPFAM" id="SSF54637">
    <property type="entry name" value="Thioesterase/thiol ester dehydrase-isomerase"/>
    <property type="match status" value="1"/>
</dbReference>
<dbReference type="InterPro" id="IPR029069">
    <property type="entry name" value="HotDog_dom_sf"/>
</dbReference>
<accession>A0A160TKY7</accession>
<sequence length="68" mass="7402">MFGDTLDAFARIGRIGNSSLTQRFELCHAQTGDLHTVIDMVIVNVHLPTGKPVPIDPAIRAYLETLPG</sequence>
<dbReference type="Gene3D" id="3.10.129.10">
    <property type="entry name" value="Hotdog Thioesterase"/>
    <property type="match status" value="1"/>
</dbReference>
<reference evidence="1" key="1">
    <citation type="submission" date="2015-10" db="EMBL/GenBank/DDBJ databases">
        <authorList>
            <person name="Gilbert D.G."/>
        </authorList>
    </citation>
    <scope>NUCLEOTIDE SEQUENCE</scope>
</reference>
<organism evidence="1">
    <name type="scientific">hydrothermal vent metagenome</name>
    <dbReference type="NCBI Taxonomy" id="652676"/>
    <lineage>
        <taxon>unclassified sequences</taxon>
        <taxon>metagenomes</taxon>
        <taxon>ecological metagenomes</taxon>
    </lineage>
</organism>
<evidence type="ECO:0000313" key="1">
    <source>
        <dbReference type="EMBL" id="CUS45171.1"/>
    </source>
</evidence>
<evidence type="ECO:0008006" key="2">
    <source>
        <dbReference type="Google" id="ProtNLM"/>
    </source>
</evidence>
<dbReference type="AlphaFoldDB" id="A0A160TKY7"/>
<gene>
    <name evidence="1" type="ORF">MGWOODY_Smn3743</name>
</gene>